<gene>
    <name evidence="7" type="ORF">BCR34DRAFT_541093</name>
</gene>
<evidence type="ECO:0000256" key="3">
    <source>
        <dbReference type="ARBA" id="ARBA00022833"/>
    </source>
</evidence>
<evidence type="ECO:0000259" key="6">
    <source>
        <dbReference type="SMART" id="SM00829"/>
    </source>
</evidence>
<keyword evidence="4" id="KW-0560">Oxidoreductase</keyword>
<dbReference type="AlphaFoldDB" id="A0A1Y1ZH29"/>
<name>A0A1Y1ZH29_9PLEO</name>
<dbReference type="InterPro" id="IPR013154">
    <property type="entry name" value="ADH-like_N"/>
</dbReference>
<keyword evidence="3 5" id="KW-0862">Zinc</keyword>
<dbReference type="PANTHER" id="PTHR42683">
    <property type="entry name" value="ALDEHYDE REDUCTASE"/>
    <property type="match status" value="1"/>
</dbReference>
<dbReference type="FunFam" id="3.40.50.720:FF:000022">
    <property type="entry name" value="Cinnamyl alcohol dehydrogenase"/>
    <property type="match status" value="1"/>
</dbReference>
<dbReference type="Pfam" id="PF08240">
    <property type="entry name" value="ADH_N"/>
    <property type="match status" value="1"/>
</dbReference>
<dbReference type="PROSITE" id="PS00065">
    <property type="entry name" value="D_2_HYDROXYACID_DH_1"/>
    <property type="match status" value="1"/>
</dbReference>
<dbReference type="GO" id="GO:0016616">
    <property type="term" value="F:oxidoreductase activity, acting on the CH-OH group of donors, NAD or NADP as acceptor"/>
    <property type="evidence" value="ECO:0007669"/>
    <property type="project" value="InterPro"/>
</dbReference>
<comment type="caution">
    <text evidence="7">The sequence shown here is derived from an EMBL/GenBank/DDBJ whole genome shotgun (WGS) entry which is preliminary data.</text>
</comment>
<comment type="cofactor">
    <cofactor evidence="1 5">
        <name>Zn(2+)</name>
        <dbReference type="ChEBI" id="CHEBI:29105"/>
    </cofactor>
</comment>
<evidence type="ECO:0000256" key="4">
    <source>
        <dbReference type="ARBA" id="ARBA00023002"/>
    </source>
</evidence>
<dbReference type="STRING" id="1231657.A0A1Y1ZH29"/>
<dbReference type="Gene3D" id="3.90.180.10">
    <property type="entry name" value="Medium-chain alcohol dehydrogenases, catalytic domain"/>
    <property type="match status" value="1"/>
</dbReference>
<dbReference type="InterPro" id="IPR029752">
    <property type="entry name" value="D-isomer_DH_CS1"/>
</dbReference>
<dbReference type="GO" id="GO:0008270">
    <property type="term" value="F:zinc ion binding"/>
    <property type="evidence" value="ECO:0007669"/>
    <property type="project" value="InterPro"/>
</dbReference>
<evidence type="ECO:0000256" key="2">
    <source>
        <dbReference type="ARBA" id="ARBA00022723"/>
    </source>
</evidence>
<dbReference type="EMBL" id="MCFA01000088">
    <property type="protein sequence ID" value="ORY09307.1"/>
    <property type="molecule type" value="Genomic_DNA"/>
</dbReference>
<dbReference type="Gene3D" id="3.40.50.720">
    <property type="entry name" value="NAD(P)-binding Rossmann-like Domain"/>
    <property type="match status" value="1"/>
</dbReference>
<dbReference type="Proteomes" id="UP000193144">
    <property type="component" value="Unassembled WGS sequence"/>
</dbReference>
<protein>
    <submittedName>
        <fullName evidence="7">Chaperonin 10-like protein</fullName>
    </submittedName>
</protein>
<dbReference type="InterPro" id="IPR020843">
    <property type="entry name" value="ER"/>
</dbReference>
<organism evidence="7 8">
    <name type="scientific">Clohesyomyces aquaticus</name>
    <dbReference type="NCBI Taxonomy" id="1231657"/>
    <lineage>
        <taxon>Eukaryota</taxon>
        <taxon>Fungi</taxon>
        <taxon>Dikarya</taxon>
        <taxon>Ascomycota</taxon>
        <taxon>Pezizomycotina</taxon>
        <taxon>Dothideomycetes</taxon>
        <taxon>Pleosporomycetidae</taxon>
        <taxon>Pleosporales</taxon>
        <taxon>Lindgomycetaceae</taxon>
        <taxon>Clohesyomyces</taxon>
    </lineage>
</organism>
<dbReference type="InterPro" id="IPR002328">
    <property type="entry name" value="ADH_Zn_CS"/>
</dbReference>
<evidence type="ECO:0000256" key="5">
    <source>
        <dbReference type="RuleBase" id="RU361277"/>
    </source>
</evidence>
<dbReference type="OrthoDB" id="1879366at2759"/>
<dbReference type="InterPro" id="IPR036291">
    <property type="entry name" value="NAD(P)-bd_dom_sf"/>
</dbReference>
<feature type="domain" description="Enoyl reductase (ER)" evidence="6">
    <location>
        <begin position="12"/>
        <end position="333"/>
    </location>
</feature>
<reference evidence="7 8" key="1">
    <citation type="submission" date="2016-07" db="EMBL/GenBank/DDBJ databases">
        <title>Pervasive Adenine N6-methylation of Active Genes in Fungi.</title>
        <authorList>
            <consortium name="DOE Joint Genome Institute"/>
            <person name="Mondo S.J."/>
            <person name="Dannebaum R.O."/>
            <person name="Kuo R.C."/>
            <person name="Labutti K."/>
            <person name="Haridas S."/>
            <person name="Kuo A."/>
            <person name="Salamov A."/>
            <person name="Ahrendt S.R."/>
            <person name="Lipzen A."/>
            <person name="Sullivan W."/>
            <person name="Andreopoulos W.B."/>
            <person name="Clum A."/>
            <person name="Lindquist E."/>
            <person name="Daum C."/>
            <person name="Ramamoorthy G.K."/>
            <person name="Gryganskyi A."/>
            <person name="Culley D."/>
            <person name="Magnuson J.K."/>
            <person name="James T.Y."/>
            <person name="O'Malley M.A."/>
            <person name="Stajich J.E."/>
            <person name="Spatafora J.W."/>
            <person name="Visel A."/>
            <person name="Grigoriev I.V."/>
        </authorList>
    </citation>
    <scope>NUCLEOTIDE SEQUENCE [LARGE SCALE GENOMIC DNA]</scope>
    <source>
        <strain evidence="7 8">CBS 115471</strain>
    </source>
</reference>
<sequence length="335" mass="36201">MSLPSKVSVLKGSKEGVAVAATVPGRTSLKSNEVALRVTHSGVCGTDLHHIHDDMVLGHEGVGVVEAVGDAVTRFKAGDRVGFGYVKDGCGKCDHCLKHQYFYCKVAPVQYGATSHDQGSWSDFAVWTETALHKIPDNIPSGEAAPFLCAGLTVFTPMVKYGIKPGHRVGILGIGGLGHLAIQFARALGAHITVFSTSTSKKEEALKLGASDFWLSQDVKTKKPELKLDYLITTATRLPDWDVFMEQMEPFGQVILLGLTTEPLNLPYLPIMLKEISIHGALTSTPEEFDAMLEFASKHKIRPIIEEFPMTEEGAAAAIAKLNDGSIRYRGVLVS</sequence>
<dbReference type="CDD" id="cd05283">
    <property type="entry name" value="CAD1"/>
    <property type="match status" value="1"/>
</dbReference>
<evidence type="ECO:0000256" key="1">
    <source>
        <dbReference type="ARBA" id="ARBA00001947"/>
    </source>
</evidence>
<keyword evidence="8" id="KW-1185">Reference proteome</keyword>
<dbReference type="InterPro" id="IPR011032">
    <property type="entry name" value="GroES-like_sf"/>
</dbReference>
<evidence type="ECO:0000313" key="7">
    <source>
        <dbReference type="EMBL" id="ORY09307.1"/>
    </source>
</evidence>
<dbReference type="SMART" id="SM00829">
    <property type="entry name" value="PKS_ER"/>
    <property type="match status" value="1"/>
</dbReference>
<evidence type="ECO:0000313" key="8">
    <source>
        <dbReference type="Proteomes" id="UP000193144"/>
    </source>
</evidence>
<dbReference type="SUPFAM" id="SSF51735">
    <property type="entry name" value="NAD(P)-binding Rossmann-fold domains"/>
    <property type="match status" value="1"/>
</dbReference>
<accession>A0A1Y1ZH29</accession>
<dbReference type="InterPro" id="IPR013149">
    <property type="entry name" value="ADH-like_C"/>
</dbReference>
<dbReference type="PROSITE" id="PS00059">
    <property type="entry name" value="ADH_ZINC"/>
    <property type="match status" value="1"/>
</dbReference>
<dbReference type="InterPro" id="IPR047109">
    <property type="entry name" value="CAD-like"/>
</dbReference>
<comment type="similarity">
    <text evidence="5">Belongs to the zinc-containing alcohol dehydrogenase family.</text>
</comment>
<proteinExistence type="inferred from homology"/>
<dbReference type="Pfam" id="PF00107">
    <property type="entry name" value="ADH_zinc_N"/>
    <property type="match status" value="1"/>
</dbReference>
<dbReference type="SUPFAM" id="SSF50129">
    <property type="entry name" value="GroES-like"/>
    <property type="match status" value="1"/>
</dbReference>
<keyword evidence="2 5" id="KW-0479">Metal-binding</keyword>